<dbReference type="AlphaFoldDB" id="A0A2V1JYY4"/>
<organism evidence="7 8">
    <name type="scientific">Corticimicrobacter populi</name>
    <dbReference type="NCBI Taxonomy" id="2175229"/>
    <lineage>
        <taxon>Bacteria</taxon>
        <taxon>Pseudomonadati</taxon>
        <taxon>Pseudomonadota</taxon>
        <taxon>Betaproteobacteria</taxon>
        <taxon>Burkholderiales</taxon>
        <taxon>Alcaligenaceae</taxon>
        <taxon>Corticimicrobacter</taxon>
    </lineage>
</organism>
<dbReference type="PROSITE" id="PS00758">
    <property type="entry name" value="ARGE_DAPE_CPG2_1"/>
    <property type="match status" value="1"/>
</dbReference>
<dbReference type="InterPro" id="IPR002933">
    <property type="entry name" value="Peptidase_M20"/>
</dbReference>
<accession>A0A2V1JYY4</accession>
<gene>
    <name evidence="7" type="ORF">DD235_06645</name>
</gene>
<keyword evidence="4" id="KW-0862">Zinc</keyword>
<dbReference type="InterPro" id="IPR001261">
    <property type="entry name" value="ArgE/DapE_CS"/>
</dbReference>
<evidence type="ECO:0000256" key="5">
    <source>
        <dbReference type="PIRSR" id="PIRSR037238-1"/>
    </source>
</evidence>
<dbReference type="InterPro" id="IPR017150">
    <property type="entry name" value="Pept_M20_glutamate_carboxypep"/>
</dbReference>
<dbReference type="Pfam" id="PF07687">
    <property type="entry name" value="M20_dimer"/>
    <property type="match status" value="1"/>
</dbReference>
<dbReference type="CDD" id="cd03885">
    <property type="entry name" value="M20_CPDG2"/>
    <property type="match status" value="1"/>
</dbReference>
<evidence type="ECO:0000313" key="8">
    <source>
        <dbReference type="Proteomes" id="UP000245212"/>
    </source>
</evidence>
<protein>
    <submittedName>
        <fullName evidence="7">Peptidase</fullName>
    </submittedName>
</protein>
<dbReference type="GO" id="GO:0016787">
    <property type="term" value="F:hydrolase activity"/>
    <property type="evidence" value="ECO:0007669"/>
    <property type="project" value="UniProtKB-KW"/>
</dbReference>
<evidence type="ECO:0000256" key="3">
    <source>
        <dbReference type="ARBA" id="ARBA00022801"/>
    </source>
</evidence>
<feature type="active site" description="Proton acceptor" evidence="5">
    <location>
        <position position="144"/>
    </location>
</feature>
<dbReference type="SUPFAM" id="SSF55031">
    <property type="entry name" value="Bacterial exopeptidase dimerisation domain"/>
    <property type="match status" value="1"/>
</dbReference>
<comment type="caution">
    <text evidence="7">The sequence shown here is derived from an EMBL/GenBank/DDBJ whole genome shotgun (WGS) entry which is preliminary data.</text>
</comment>
<feature type="active site" evidence="5">
    <location>
        <position position="84"/>
    </location>
</feature>
<keyword evidence="8" id="KW-1185">Reference proteome</keyword>
<dbReference type="Gene3D" id="3.30.70.360">
    <property type="match status" value="1"/>
</dbReference>
<proteinExistence type="predicted"/>
<dbReference type="GO" id="GO:0046872">
    <property type="term" value="F:metal ion binding"/>
    <property type="evidence" value="ECO:0007669"/>
    <property type="project" value="UniProtKB-KW"/>
</dbReference>
<dbReference type="PANTHER" id="PTHR43808:SF9">
    <property type="entry name" value="BLL0789 PROTEIN"/>
    <property type="match status" value="1"/>
</dbReference>
<name>A0A2V1JYY4_9BURK</name>
<dbReference type="PIRSF" id="PIRSF037238">
    <property type="entry name" value="Carboxypeptidase_G2"/>
    <property type="match status" value="1"/>
</dbReference>
<sequence>MPDTHSDTASAIVAGIRRWIECESPSHDRAALLQMADMLLTDARNMGLQTTARDIGTETGPLLHIHNRAAGDDRPGIMILAHYDTVHPVGTLEKNPCRIEEDRFYGPGTYDMKAGTWLALTALGTLAQPGSSALPIDFVIVPDEEVGSHASRAHIEDFARQARYVLVCEPARADGGRCVTARKGTGFIYVSTQGRPAHAGVQHQKGRNAIQEMAHQILALQAMTDYERGITVSVGVIEGGTTSNVVPEHCRIETDFRIPDPEAGDILRARVEQMKAVDPDVKLNVEFILNRPPMPRTEGTAALLARAQEYARAAGFDLEEAPMTGGGSDANFTAALGLPTLDGLGADGDGAHTLWEHILVSTLPARLDFWKKMLRALD</sequence>
<evidence type="ECO:0000256" key="1">
    <source>
        <dbReference type="ARBA" id="ARBA00001947"/>
    </source>
</evidence>
<keyword evidence="2" id="KW-0479">Metal-binding</keyword>
<evidence type="ECO:0000259" key="6">
    <source>
        <dbReference type="Pfam" id="PF07687"/>
    </source>
</evidence>
<dbReference type="EMBL" id="QETA01000002">
    <property type="protein sequence ID" value="PWF23999.1"/>
    <property type="molecule type" value="Genomic_DNA"/>
</dbReference>
<dbReference type="SUPFAM" id="SSF53187">
    <property type="entry name" value="Zn-dependent exopeptidases"/>
    <property type="match status" value="1"/>
</dbReference>
<dbReference type="Gene3D" id="3.40.630.10">
    <property type="entry name" value="Zn peptidases"/>
    <property type="match status" value="1"/>
</dbReference>
<evidence type="ECO:0000256" key="4">
    <source>
        <dbReference type="ARBA" id="ARBA00022833"/>
    </source>
</evidence>
<reference evidence="8" key="1">
    <citation type="submission" date="2018-05" db="EMBL/GenBank/DDBJ databases">
        <authorList>
            <person name="Li Y."/>
        </authorList>
    </citation>
    <scope>NUCLEOTIDE SEQUENCE [LARGE SCALE GENOMIC DNA]</scope>
    <source>
        <strain evidence="8">3d-2-2</strain>
    </source>
</reference>
<dbReference type="InterPro" id="IPR011650">
    <property type="entry name" value="Peptidase_M20_dimer"/>
</dbReference>
<dbReference type="PANTHER" id="PTHR43808">
    <property type="entry name" value="ACETYLORNITHINE DEACETYLASE"/>
    <property type="match status" value="1"/>
</dbReference>
<feature type="domain" description="Peptidase M20 dimerisation" evidence="6">
    <location>
        <begin position="181"/>
        <end position="273"/>
    </location>
</feature>
<evidence type="ECO:0000313" key="7">
    <source>
        <dbReference type="EMBL" id="PWF23999.1"/>
    </source>
</evidence>
<dbReference type="InterPro" id="IPR050072">
    <property type="entry name" value="Peptidase_M20A"/>
</dbReference>
<comment type="cofactor">
    <cofactor evidence="1">
        <name>Zn(2+)</name>
        <dbReference type="ChEBI" id="CHEBI:29105"/>
    </cofactor>
</comment>
<dbReference type="RefSeq" id="WP_109061278.1">
    <property type="nucleotide sequence ID" value="NZ_QETA01000002.1"/>
</dbReference>
<dbReference type="InterPro" id="IPR036264">
    <property type="entry name" value="Bact_exopeptidase_dim_dom"/>
</dbReference>
<dbReference type="Pfam" id="PF01546">
    <property type="entry name" value="Peptidase_M20"/>
    <property type="match status" value="1"/>
</dbReference>
<dbReference type="Proteomes" id="UP000245212">
    <property type="component" value="Unassembled WGS sequence"/>
</dbReference>
<evidence type="ECO:0000256" key="2">
    <source>
        <dbReference type="ARBA" id="ARBA00022723"/>
    </source>
</evidence>
<keyword evidence="3" id="KW-0378">Hydrolase</keyword>